<evidence type="ECO:0000256" key="5">
    <source>
        <dbReference type="PROSITE-ProRule" id="PRU01240"/>
    </source>
</evidence>
<evidence type="ECO:0000256" key="7">
    <source>
        <dbReference type="SAM" id="SignalP"/>
    </source>
</evidence>
<comment type="caution">
    <text evidence="9">The sequence shown here is derived from an EMBL/GenBank/DDBJ whole genome shotgun (WGS) entry which is preliminary data.</text>
</comment>
<comment type="similarity">
    <text evidence="1 5 6">Belongs to the peptidase S8 family.</text>
</comment>
<reference evidence="10" key="1">
    <citation type="journal article" date="2019" name="Int. J. Syst. Evol. Microbiol.">
        <title>The Global Catalogue of Microorganisms (GCM) 10K type strain sequencing project: providing services to taxonomists for standard genome sequencing and annotation.</title>
        <authorList>
            <consortium name="The Broad Institute Genomics Platform"/>
            <consortium name="The Broad Institute Genome Sequencing Center for Infectious Disease"/>
            <person name="Wu L."/>
            <person name="Ma J."/>
        </authorList>
    </citation>
    <scope>NUCLEOTIDE SEQUENCE [LARGE SCALE GENOMIC DNA]</scope>
    <source>
        <strain evidence="10">JCM 17938</strain>
    </source>
</reference>
<keyword evidence="3 5" id="KW-0378">Hydrolase</keyword>
<dbReference type="Proteomes" id="UP001500212">
    <property type="component" value="Unassembled WGS sequence"/>
</dbReference>
<feature type="active site" description="Charge relay system" evidence="5">
    <location>
        <position position="217"/>
    </location>
</feature>
<sequence length="1093" mass="111762">MAITLAGVVAAGVPATAHTASAAPAASARQAAKPKTTKLPAGRSWTVTLLTGDVVHVQTAANRPPLVSVEPGAGRKKIPFVRDIRPDGTIRVIPQDVVRKLGKVYDPALFDVTTLINDGDDDGASTGLPLIVKSGGGVKALAAGGRTLRSIGATAVRQPRAKGPALARSALAGDVQHIWLDRKVHAQALDHNLDQIGAPAAWKAGATGKGVKVAVLDTGVDATHPDLQGRIAEQQNFSESADTVDRFGHGTHVAATIAGTGAAAHGERKGVAPDADLLIGKVLGDDGSGRDSDVIAGMEWAAPKARIVSMSLGGWTDDPANDPTAKAVEELTAKDNTLFVVAAGNDGLPDSIESPGVAPSALTVGAVDGDDKVAGFSSRGGALLKPEISAPGVDIVAARAAGTSMGHLIDARYTSASGTSMATPHVAGAAADLLQKHPSWTSTQLKAALVTTAHEASGTVYETGAGRLDVGAATAATVLGDQSAVSFGSIPHGSTKALTQQLSWTNSGSAAVTLKLAAHLATPQGESVAALGLPATVNVPAGGSASVTLTLDPGRLSTAGHYSGAVTATADGVALRVPVGATAEPETHTLTLKATPIPGTPDGALGGYVGVVNNDNPDLYDNGTEIPAGGVTSITVPAGHYSVLGSVDDTTEGKARSAFAGDTDVTVQGDTTVTLDGSRAQPVRLSAPGTTADPSAVQGLMAERGIGAGVWGTGVLAFDGSPTVYSTPIAPARTGTFRAYAYGRLTDGGKTVYDILHGLGSEVPATVEYTATAKDLARIDERFGALVGDTSHPDTEKRYGVSPAGFLVNEASSEVPAGSTRIDYVSGEAGVQWINEAFRTDIAKYGWVTQLPIRRYEAGRTYTNDWFRQPFRPGPYSATEPSASGCQPGPTTRARGNIHVELVDLQDLPDGFDCLLGDPVWESSTSRTMRLYVGDSLAGTSTHSYGDFSVPAKAGTYRLGYDVDVSKLLPMSTKTSTTWTFRSKPGEERVPLLTVDYALPLDVLNHPDGDTATFTVARVAGAAAATATGLKLWTSLDDGKTWQAATVTAAGGAKYTAKLPTAAKDQAVSLRVQATDSGGGKVDQTIIRAYTGG</sequence>
<dbReference type="PROSITE" id="PS51892">
    <property type="entry name" value="SUBTILASE"/>
    <property type="match status" value="1"/>
</dbReference>
<dbReference type="InterPro" id="IPR036852">
    <property type="entry name" value="Peptidase_S8/S53_dom_sf"/>
</dbReference>
<dbReference type="InterPro" id="IPR013783">
    <property type="entry name" value="Ig-like_fold"/>
</dbReference>
<feature type="domain" description="Peptidase S8/S53" evidence="8">
    <location>
        <begin position="208"/>
        <end position="462"/>
    </location>
</feature>
<name>A0ABP8TE69_9ACTN</name>
<evidence type="ECO:0000313" key="10">
    <source>
        <dbReference type="Proteomes" id="UP001500212"/>
    </source>
</evidence>
<accession>A0ABP8TE69</accession>
<feature type="active site" description="Charge relay system" evidence="5">
    <location>
        <position position="420"/>
    </location>
</feature>
<keyword evidence="4 5" id="KW-0720">Serine protease</keyword>
<keyword evidence="2 5" id="KW-0645">Protease</keyword>
<evidence type="ECO:0000259" key="8">
    <source>
        <dbReference type="Pfam" id="PF00082"/>
    </source>
</evidence>
<dbReference type="PROSITE" id="PS00138">
    <property type="entry name" value="SUBTILASE_SER"/>
    <property type="match status" value="1"/>
</dbReference>
<keyword evidence="10" id="KW-1185">Reference proteome</keyword>
<dbReference type="InterPro" id="IPR023827">
    <property type="entry name" value="Peptidase_S8_Asp-AS"/>
</dbReference>
<evidence type="ECO:0000256" key="2">
    <source>
        <dbReference type="ARBA" id="ARBA00022670"/>
    </source>
</evidence>
<dbReference type="PRINTS" id="PR00723">
    <property type="entry name" value="SUBTILISIN"/>
</dbReference>
<organism evidence="9 10">
    <name type="scientific">Actinoallomurus liliacearum</name>
    <dbReference type="NCBI Taxonomy" id="1080073"/>
    <lineage>
        <taxon>Bacteria</taxon>
        <taxon>Bacillati</taxon>
        <taxon>Actinomycetota</taxon>
        <taxon>Actinomycetes</taxon>
        <taxon>Streptosporangiales</taxon>
        <taxon>Thermomonosporaceae</taxon>
        <taxon>Actinoallomurus</taxon>
    </lineage>
</organism>
<evidence type="ECO:0000256" key="1">
    <source>
        <dbReference type="ARBA" id="ARBA00011073"/>
    </source>
</evidence>
<proteinExistence type="inferred from homology"/>
<dbReference type="InterPro" id="IPR023828">
    <property type="entry name" value="Peptidase_S8_Ser-AS"/>
</dbReference>
<evidence type="ECO:0000313" key="9">
    <source>
        <dbReference type="EMBL" id="GAA4605935.1"/>
    </source>
</evidence>
<protein>
    <recommendedName>
        <fullName evidence="8">Peptidase S8/S53 domain-containing protein</fullName>
    </recommendedName>
</protein>
<dbReference type="EMBL" id="BAABHJ010000005">
    <property type="protein sequence ID" value="GAA4605935.1"/>
    <property type="molecule type" value="Genomic_DNA"/>
</dbReference>
<dbReference type="Gene3D" id="3.40.50.200">
    <property type="entry name" value="Peptidase S8/S53 domain"/>
    <property type="match status" value="1"/>
</dbReference>
<evidence type="ECO:0000256" key="4">
    <source>
        <dbReference type="ARBA" id="ARBA00022825"/>
    </source>
</evidence>
<dbReference type="InterPro" id="IPR000209">
    <property type="entry name" value="Peptidase_S8/S53_dom"/>
</dbReference>
<feature type="signal peptide" evidence="7">
    <location>
        <begin position="1"/>
        <end position="22"/>
    </location>
</feature>
<feature type="chain" id="PRO_5045749098" description="Peptidase S8/S53 domain-containing protein" evidence="7">
    <location>
        <begin position="23"/>
        <end position="1093"/>
    </location>
</feature>
<dbReference type="PANTHER" id="PTHR43806:SF65">
    <property type="entry name" value="SERINE PROTEASE APRX"/>
    <property type="match status" value="1"/>
</dbReference>
<dbReference type="InterPro" id="IPR015500">
    <property type="entry name" value="Peptidase_S8_subtilisin-rel"/>
</dbReference>
<dbReference type="Pfam" id="PF00082">
    <property type="entry name" value="Peptidase_S8"/>
    <property type="match status" value="1"/>
</dbReference>
<gene>
    <name evidence="9" type="ORF">GCM10023195_20900</name>
</gene>
<evidence type="ECO:0000256" key="6">
    <source>
        <dbReference type="RuleBase" id="RU003355"/>
    </source>
</evidence>
<feature type="active site" description="Charge relay system" evidence="5">
    <location>
        <position position="249"/>
    </location>
</feature>
<keyword evidence="7" id="KW-0732">Signal</keyword>
<dbReference type="InterPro" id="IPR050131">
    <property type="entry name" value="Peptidase_S8_subtilisin-like"/>
</dbReference>
<dbReference type="PANTHER" id="PTHR43806">
    <property type="entry name" value="PEPTIDASE S8"/>
    <property type="match status" value="1"/>
</dbReference>
<dbReference type="PROSITE" id="PS00136">
    <property type="entry name" value="SUBTILASE_ASP"/>
    <property type="match status" value="1"/>
</dbReference>
<dbReference type="SUPFAM" id="SSF52743">
    <property type="entry name" value="Subtilisin-like"/>
    <property type="match status" value="1"/>
</dbReference>
<evidence type="ECO:0000256" key="3">
    <source>
        <dbReference type="ARBA" id="ARBA00022801"/>
    </source>
</evidence>
<dbReference type="Gene3D" id="2.60.40.10">
    <property type="entry name" value="Immunoglobulins"/>
    <property type="match status" value="1"/>
</dbReference>